<name>A0A835GJY3_SPOEX</name>
<sequence length="281" mass="31853">MENMNCNYIAPTCTNVPADIAKNSTIVEEGPRLSFSLKTKYQFAINDTVSRKYNIADICPLCNALVRLYYVHYTAKLFMCENIECEYPFGGDFTVYSSDDDDFFMSEFDSSSLKRKRGSTATQSITQTTTGTSTVGTSSELSTSEWSDMNRINQAYDSDDSTTLSKIITRKSNKRKTDKNVKKQENEEMIKQNVEKIKELNKVLFDNDDDLEIIRNEKWIKNLSSMQSSTGAKLVTEQELLKLKKIEQKRVQELKIDIEASTDSMSSIKIEIGGLGTNINT</sequence>
<evidence type="ECO:0000256" key="1">
    <source>
        <dbReference type="SAM" id="MobiDB-lite"/>
    </source>
</evidence>
<comment type="caution">
    <text evidence="2">The sequence shown here is derived from an EMBL/GenBank/DDBJ whole genome shotgun (WGS) entry which is preliminary data.</text>
</comment>
<feature type="region of interest" description="Disordered" evidence="1">
    <location>
        <begin position="119"/>
        <end position="140"/>
    </location>
</feature>
<gene>
    <name evidence="2" type="ORF">HW555_005383</name>
</gene>
<dbReference type="AlphaFoldDB" id="A0A835GJY3"/>
<protein>
    <submittedName>
        <fullName evidence="2">Uncharacterized protein</fullName>
    </submittedName>
</protein>
<reference evidence="2" key="1">
    <citation type="submission" date="2020-08" db="EMBL/GenBank/DDBJ databases">
        <title>Spodoptera exigua strain:BAW_Kor-Di-RS1 Genome sequencing and assembly.</title>
        <authorList>
            <person name="Kim J."/>
            <person name="Nam H.Y."/>
            <person name="Kwon M."/>
            <person name="Choi J.H."/>
            <person name="Cho S.R."/>
            <person name="Kim G.-H."/>
        </authorList>
    </citation>
    <scope>NUCLEOTIDE SEQUENCE</scope>
    <source>
        <strain evidence="2">BAW_Kor-Di-RS1</strain>
        <tissue evidence="2">Whole-body</tissue>
    </source>
</reference>
<evidence type="ECO:0000313" key="2">
    <source>
        <dbReference type="EMBL" id="KAF9417553.1"/>
    </source>
</evidence>
<proteinExistence type="predicted"/>
<dbReference type="Proteomes" id="UP000648187">
    <property type="component" value="Unassembled WGS sequence"/>
</dbReference>
<dbReference type="EMBL" id="JACKWZ010000069">
    <property type="protein sequence ID" value="KAF9417553.1"/>
    <property type="molecule type" value="Genomic_DNA"/>
</dbReference>
<keyword evidence="3" id="KW-1185">Reference proteome</keyword>
<evidence type="ECO:0000313" key="3">
    <source>
        <dbReference type="Proteomes" id="UP000648187"/>
    </source>
</evidence>
<organism evidence="2 3">
    <name type="scientific">Spodoptera exigua</name>
    <name type="common">Beet armyworm</name>
    <name type="synonym">Noctua fulgens</name>
    <dbReference type="NCBI Taxonomy" id="7107"/>
    <lineage>
        <taxon>Eukaryota</taxon>
        <taxon>Metazoa</taxon>
        <taxon>Ecdysozoa</taxon>
        <taxon>Arthropoda</taxon>
        <taxon>Hexapoda</taxon>
        <taxon>Insecta</taxon>
        <taxon>Pterygota</taxon>
        <taxon>Neoptera</taxon>
        <taxon>Endopterygota</taxon>
        <taxon>Lepidoptera</taxon>
        <taxon>Glossata</taxon>
        <taxon>Ditrysia</taxon>
        <taxon>Noctuoidea</taxon>
        <taxon>Noctuidae</taxon>
        <taxon>Amphipyrinae</taxon>
        <taxon>Spodoptera</taxon>
    </lineage>
</organism>
<accession>A0A835GJY3</accession>